<reference evidence="7" key="1">
    <citation type="submission" date="2022-07" db="EMBL/GenBank/DDBJ databases">
        <title>Phylogenomic reconstructions and comparative analyses of Kickxellomycotina fungi.</title>
        <authorList>
            <person name="Reynolds N.K."/>
            <person name="Stajich J.E."/>
            <person name="Barry K."/>
            <person name="Grigoriev I.V."/>
            <person name="Crous P."/>
            <person name="Smith M.E."/>
        </authorList>
    </citation>
    <scope>NUCLEOTIDE SEQUENCE</scope>
    <source>
        <strain evidence="7">NBRC 32514</strain>
    </source>
</reference>
<evidence type="ECO:0008006" key="9">
    <source>
        <dbReference type="Google" id="ProtNLM"/>
    </source>
</evidence>
<sequence>MGILQKDRRGTKGTKPPIPVPAFWLERIQAEPLDLPQAVSDDTERDLVQQLQDQVLALSALPSTGPISVNNDVDDTSIGEAASSATMTWLDQSKRLKSVESLLLRLNRLPEMSSATLGLLRNVMVPMFVECFFLPTDVIVRRQTIPVIKALSAVDPSCVDSALQANLLAFIGAQGYYRELDTFSIVDQEISTRFYSHQTVHQRAMALEALASVPQGAPVIRRFVSDVLVYSANALETSLPDLHSPKQGQGSVELVALRQDCTQVIRLVFLCLSKLIADDLKLHGGLQAAILASMRTPLPGYVEKTLQRMYQLCWDLVGCESAALNSRQVAAMVLVSLIDGSGFSPADRAILIARLVLDIDIKPSSTLDDSNLQQTARYLPLSDKSESRQRCMDDAVSMVCVARAIIAVVPYKVSLETLDIASSHENFGISRNVHEAVFTHVASVCGRSQLAPGVKVIVFESMATWLEETARLLERCLDGSVDQELSKTAFELGQRILKLQRERIMGYLWSYWDDPLDAVQVRVKSIFEAFLDIGSAMDKIIASQSKDVEGDSSDVPNEFLSDVLDLVLTMDWSRKVKYSLLATLCTRVDIFDLFARQSNVLDSCLETLAQVNMASRASSLFTALLDRSASDIKAIQDNDAARALEDRYMDIWTAPVVAALCRDDETSRRMLVQHLLPTLFETFPRIVELILRSLIQYQQSVSLDLASQGRVVMAEHRHSTDACRQHALIIVLKIARSQDIMTFDQLAAMDTELVDMLKRAVYHPDWSVRADMLGLLCEARKLSNPLHEIEYELLFKLLRVSANAPSADFRQQQHGALTSFAMRLVTIATHAERIVTTGRPPVPSQKIRHREKAKREAAIAQGRKEGKSEEEVLRELGILSKEEMVQQAQVALSRVEQAVNQWLDMAVRGCLYPGAGFAKVAVGLRWLEIISNFFTPGRPAQAPDSAMVPFHVPALAPPNFELVMGSSALPVEDSGLTSSVTAEEVVTVLAQVLIDDPFDANRTSAFSLLTAWPLVAADSEEAVAAAHGWASSLLQRALRLVNSTRAGESESGALIVRWVFRKFVVLQGMRLDIGGSEAADSDSQDMAPDLAFANGLLGLIRRCQAAAQRNLLDAAQRYPLHGLLTAAQYVADEIDYRSPGVQVNALQWRQWLVEMSKTAIDVCNVVLGVLTSASPEGNIPSSFREMEDKIDAIIKGASADNEDTNADEEAPLSGDVELDGPVGPRQQVILSYCWRAIKEVSGLLATVATAPPGSDETASRTNQDRTESLVDESTIGEIGALLRTLLTSIRHRGAFSAVHPAFTDVCGRMFRSPSAELNHLVSAWLDQCLDIATICRVSVTRRSAGWPLCLLSILTCDKNATQALLPRAMERIFALADDLQTEKSDDSNAANADSDGTTDLPQVHAINMLRVLLEDHTLASDIVPYIEHAYVLSLTGLRSRRWAIRNVCSLLYAALTRRVFGNSTSREETKYDGITGRELFTRFPGLHPFLSNQLEDAVDRMAEVATCDEAAADSANPDKLSIDSETGEAVIKSKSPADLQDSVTTVLRSGARFIHPALYPCLILLARLQPSPMDSSSMAHNQQPAATNTNDDGGKEEEVDEQSPSARRPSEAARLAGVVAALPHTQSAANAVAPPMNLEQEMLTKVNERNSTVHVTSASAMLSMYSFTDLVEMCVDSPVYKTREMAARAYAPLVPSEQAAVVVVSLLRSLREATATVSANSFHGTLCQVHELLRVHWRMSGSSGSESMRHSFIKHVFPNLVMLWPAIVHRVNNGGNDSVGSAETGDNESGLSPSDIAGFDLPDILRHKYLTIINEYIARGEEWLLQGVSDAEFIMRTRIVLSRFRVSMLYGSLHPMLSDVSQLLNMELGDQQTPSAYGTVLELVKLYLACVDDRTIAVVQPDGTVQLEIGGEQLDEHGALVPSGGSEVMYNPGSVIRSILGCNGFYECKLLVLEWLTEHLRCERMEIFGRISMDVLLPCLVVDTMCPGTTAAGGSGQDGAKQASTDPMVRAASTRLLALLCTKLEIDPATFPVHDLLAYWDNTVSQMSGSSHCPLSVAMALVELQAGLLHMLRQSIGGSITAASVGQRSLAWAQHLYEWTDPERAAPYRHAVSRALVTYSAIKRYNEAGPQSSSSSSSLQVQERLIVLEDESASEEILRLCYWRLLQDDDEDIRDFIAKSISRRLGHQLACDQACERLVFDFAPSGGDLFPTTYARNRLDYLLSLAAGQSAIEAVDLAVNPSHVLFDHENPNIYIDEPRNKQLAYYSLVRLSDIFVGSAESQAVLVSGAMKCVEALEAARKLLLEIEGGGGGGVLGATSMSALFSLLQSWVLGARLALVAGARMVGDFSEDREAVLERVLAVAHGWLESPELQPVHPWISRSLRAVVELAAKVDKHGGAVSQADTTGDLFLLTYV</sequence>
<keyword evidence="2" id="KW-0819">tRNA processing</keyword>
<feature type="domain" description="DUF2428" evidence="4">
    <location>
        <begin position="1154"/>
        <end position="1443"/>
    </location>
</feature>
<feature type="domain" description="tRNA (32-2'-O)-methyltransferase regulator THADA-like TPR repeats region" evidence="5">
    <location>
        <begin position="648"/>
        <end position="835"/>
    </location>
</feature>
<dbReference type="OrthoDB" id="73997at2759"/>
<protein>
    <recommendedName>
        <fullName evidence="9">DUF2428 domain-containing protein</fullName>
    </recommendedName>
</protein>
<feature type="compositionally biased region" description="Acidic residues" evidence="3">
    <location>
        <begin position="1200"/>
        <end position="1210"/>
    </location>
</feature>
<accession>A0A9W8CSR9</accession>
<dbReference type="InterPro" id="IPR051954">
    <property type="entry name" value="tRNA_methyltransferase_THADA"/>
</dbReference>
<gene>
    <name evidence="7" type="ORF">LPJ53_000856</name>
</gene>
<proteinExistence type="inferred from homology"/>
<feature type="region of interest" description="Disordered" evidence="3">
    <location>
        <begin position="1196"/>
        <end position="1218"/>
    </location>
</feature>
<dbReference type="PANTHER" id="PTHR14387">
    <property type="entry name" value="THADA/DEATH RECEPTOR INTERACTING PROTEIN"/>
    <property type="match status" value="1"/>
</dbReference>
<name>A0A9W8CSR9_9FUNG</name>
<evidence type="ECO:0000313" key="7">
    <source>
        <dbReference type="EMBL" id="KAJ1724930.1"/>
    </source>
</evidence>
<dbReference type="GO" id="GO:0005829">
    <property type="term" value="C:cytosol"/>
    <property type="evidence" value="ECO:0007669"/>
    <property type="project" value="TreeGrafter"/>
</dbReference>
<evidence type="ECO:0000256" key="3">
    <source>
        <dbReference type="SAM" id="MobiDB-lite"/>
    </source>
</evidence>
<evidence type="ECO:0000259" key="5">
    <source>
        <dbReference type="Pfam" id="PF25150"/>
    </source>
</evidence>
<comment type="similarity">
    <text evidence="1">Belongs to the THADA family.</text>
</comment>
<organism evidence="7 8">
    <name type="scientific">Coemansia erecta</name>
    <dbReference type="NCBI Taxonomy" id="147472"/>
    <lineage>
        <taxon>Eukaryota</taxon>
        <taxon>Fungi</taxon>
        <taxon>Fungi incertae sedis</taxon>
        <taxon>Zoopagomycota</taxon>
        <taxon>Kickxellomycotina</taxon>
        <taxon>Kickxellomycetes</taxon>
        <taxon>Kickxellales</taxon>
        <taxon>Kickxellaceae</taxon>
        <taxon>Coemansia</taxon>
    </lineage>
</organism>
<dbReference type="Pfam" id="PF25150">
    <property type="entry name" value="TPR_Trm732"/>
    <property type="match status" value="1"/>
</dbReference>
<feature type="domain" description="tRNA (32-2'-O)-methyltransferase regulator THADA-like C-terminal TPR repeats region" evidence="6">
    <location>
        <begin position="1445"/>
        <end position="1503"/>
    </location>
</feature>
<keyword evidence="8" id="KW-1185">Reference proteome</keyword>
<dbReference type="Pfam" id="PF10350">
    <property type="entry name" value="DUF2428"/>
    <property type="match status" value="1"/>
</dbReference>
<dbReference type="EMBL" id="JANBOJ010000017">
    <property type="protein sequence ID" value="KAJ1724930.1"/>
    <property type="molecule type" value="Genomic_DNA"/>
</dbReference>
<feature type="region of interest" description="Disordered" evidence="3">
    <location>
        <begin position="1572"/>
        <end position="1613"/>
    </location>
</feature>
<evidence type="ECO:0000313" key="8">
    <source>
        <dbReference type="Proteomes" id="UP001149813"/>
    </source>
</evidence>
<dbReference type="InterPro" id="IPR016024">
    <property type="entry name" value="ARM-type_fold"/>
</dbReference>
<dbReference type="InterPro" id="IPR056842">
    <property type="entry name" value="THADA-like_TPR_C"/>
</dbReference>
<dbReference type="PANTHER" id="PTHR14387:SF0">
    <property type="entry name" value="DUF2428 DOMAIN-CONTAINING PROTEIN"/>
    <property type="match status" value="1"/>
</dbReference>
<comment type="caution">
    <text evidence="7">The sequence shown here is derived from an EMBL/GenBank/DDBJ whole genome shotgun (WGS) entry which is preliminary data.</text>
</comment>
<dbReference type="SUPFAM" id="SSF48371">
    <property type="entry name" value="ARM repeat"/>
    <property type="match status" value="2"/>
</dbReference>
<evidence type="ECO:0000256" key="2">
    <source>
        <dbReference type="ARBA" id="ARBA00022694"/>
    </source>
</evidence>
<evidence type="ECO:0000259" key="4">
    <source>
        <dbReference type="Pfam" id="PF10350"/>
    </source>
</evidence>
<dbReference type="Proteomes" id="UP001149813">
    <property type="component" value="Unassembled WGS sequence"/>
</dbReference>
<dbReference type="InterPro" id="IPR019442">
    <property type="entry name" value="THADA/TRM732_DUF2428"/>
</dbReference>
<dbReference type="InterPro" id="IPR056843">
    <property type="entry name" value="THADA-like_TPR"/>
</dbReference>
<feature type="compositionally biased region" description="Polar residues" evidence="3">
    <location>
        <begin position="1572"/>
        <end position="1591"/>
    </location>
</feature>
<dbReference type="GO" id="GO:0030488">
    <property type="term" value="P:tRNA methylation"/>
    <property type="evidence" value="ECO:0007669"/>
    <property type="project" value="TreeGrafter"/>
</dbReference>
<feature type="region of interest" description="Disordered" evidence="3">
    <location>
        <begin position="1248"/>
        <end position="1269"/>
    </location>
</feature>
<evidence type="ECO:0000256" key="1">
    <source>
        <dbReference type="ARBA" id="ARBA00010409"/>
    </source>
</evidence>
<evidence type="ECO:0000259" key="6">
    <source>
        <dbReference type="Pfam" id="PF25151"/>
    </source>
</evidence>
<dbReference type="Pfam" id="PF25151">
    <property type="entry name" value="TPR_Trm732_C"/>
    <property type="match status" value="2"/>
</dbReference>
<feature type="domain" description="tRNA (32-2'-O)-methyltransferase regulator THADA-like C-terminal TPR repeats region" evidence="6">
    <location>
        <begin position="1654"/>
        <end position="1732"/>
    </location>
</feature>